<keyword evidence="2" id="KW-1185">Reference proteome</keyword>
<comment type="caution">
    <text evidence="1">The sequence shown here is derived from an EMBL/GenBank/DDBJ whole genome shotgun (WGS) entry which is preliminary data.</text>
</comment>
<dbReference type="Gene3D" id="3.90.550.10">
    <property type="entry name" value="Spore Coat Polysaccharide Biosynthesis Protein SpsA, Chain A"/>
    <property type="match status" value="1"/>
</dbReference>
<proteinExistence type="predicted"/>
<gene>
    <name evidence="1" type="ORF">GCM10009118_12220</name>
</gene>
<accession>A0ABN1MNC4</accession>
<organism evidence="1 2">
    <name type="scientific">Wandonia haliotis</name>
    <dbReference type="NCBI Taxonomy" id="574963"/>
    <lineage>
        <taxon>Bacteria</taxon>
        <taxon>Pseudomonadati</taxon>
        <taxon>Bacteroidota</taxon>
        <taxon>Flavobacteriia</taxon>
        <taxon>Flavobacteriales</taxon>
        <taxon>Crocinitomicaceae</taxon>
        <taxon>Wandonia</taxon>
    </lineage>
</organism>
<dbReference type="RefSeq" id="WP_343785733.1">
    <property type="nucleotide sequence ID" value="NZ_BAAAFH010000007.1"/>
</dbReference>
<dbReference type="InterPro" id="IPR018641">
    <property type="entry name" value="Trfase_1_rSAM/seldom-assoc"/>
</dbReference>
<dbReference type="EMBL" id="BAAAFH010000007">
    <property type="protein sequence ID" value="GAA0874814.1"/>
    <property type="molecule type" value="Genomic_DNA"/>
</dbReference>
<dbReference type="InterPro" id="IPR029044">
    <property type="entry name" value="Nucleotide-diphossugar_trans"/>
</dbReference>
<evidence type="ECO:0000313" key="2">
    <source>
        <dbReference type="Proteomes" id="UP001501126"/>
    </source>
</evidence>
<dbReference type="Proteomes" id="UP001501126">
    <property type="component" value="Unassembled WGS sequence"/>
</dbReference>
<sequence>MSKQVTDKLLIVFLDSPLSVDAHEVSAWDQSLFEQVEEHTCEVARSVDARRHVYYSSEIIEDDRWSRTRFIKYKQSEGDKGERLKEAFRNGFKKGYGRIVCIGVCCGDIHTQDIQKAFDLLNTRNAVMGPSTNGGYYLLGLSSPFEPIFDEKPWGKDTLFKKTYLELMMYNKSIALLEEKVMKSAKDIVV</sequence>
<protein>
    <recommendedName>
        <fullName evidence="3">Glycosyltransferase</fullName>
    </recommendedName>
</protein>
<dbReference type="PANTHER" id="PTHR36529">
    <property type="entry name" value="SLL1095 PROTEIN"/>
    <property type="match status" value="1"/>
</dbReference>
<dbReference type="Pfam" id="PF09837">
    <property type="entry name" value="DUF2064"/>
    <property type="match status" value="1"/>
</dbReference>
<name>A0ABN1MNC4_9FLAO</name>
<evidence type="ECO:0000313" key="1">
    <source>
        <dbReference type="EMBL" id="GAA0874814.1"/>
    </source>
</evidence>
<evidence type="ECO:0008006" key="3">
    <source>
        <dbReference type="Google" id="ProtNLM"/>
    </source>
</evidence>
<dbReference type="SUPFAM" id="SSF53448">
    <property type="entry name" value="Nucleotide-diphospho-sugar transferases"/>
    <property type="match status" value="1"/>
</dbReference>
<reference evidence="1 2" key="1">
    <citation type="journal article" date="2019" name="Int. J. Syst. Evol. Microbiol.">
        <title>The Global Catalogue of Microorganisms (GCM) 10K type strain sequencing project: providing services to taxonomists for standard genome sequencing and annotation.</title>
        <authorList>
            <consortium name="The Broad Institute Genomics Platform"/>
            <consortium name="The Broad Institute Genome Sequencing Center for Infectious Disease"/>
            <person name="Wu L."/>
            <person name="Ma J."/>
        </authorList>
    </citation>
    <scope>NUCLEOTIDE SEQUENCE [LARGE SCALE GENOMIC DNA]</scope>
    <source>
        <strain evidence="1 2">JCM 16083</strain>
    </source>
</reference>
<dbReference type="PANTHER" id="PTHR36529:SF1">
    <property type="entry name" value="GLYCOSYLTRANSFERASE"/>
    <property type="match status" value="1"/>
</dbReference>